<keyword evidence="1" id="KW-0732">Signal</keyword>
<evidence type="ECO:0000313" key="3">
    <source>
        <dbReference type="Proteomes" id="UP001583177"/>
    </source>
</evidence>
<dbReference type="EMBL" id="JAWRVE010000145">
    <property type="protein sequence ID" value="KAL1853901.1"/>
    <property type="molecule type" value="Genomic_DNA"/>
</dbReference>
<evidence type="ECO:0000313" key="2">
    <source>
        <dbReference type="EMBL" id="KAL1853901.1"/>
    </source>
</evidence>
<sequence>MAITAFVNMLLGIGFANAVNPAFQDGNTLLAPNAQGKMIAHHIVNMTTEIAIPGTSDKVNVTGTVEQVIAYINATFPDYVWPGVEELNTTASQATAEDNQVFCNVFEQTAYYEASLAIKYMHQLGSHLIKLGDGPSNCAQVACHQDLLARRATIWWCNDDDMSASSSYSYIADLAQKVLDKCVEFAVPYAYVRGQVFDTSIPWNVIVTYKDHC</sequence>
<feature type="chain" id="PRO_5045595420" evidence="1">
    <location>
        <begin position="19"/>
        <end position="213"/>
    </location>
</feature>
<dbReference type="PANTHER" id="PTHR35605">
    <property type="entry name" value="ECP2 EFFECTOR PROTEIN DOMAIN-CONTAINING PROTEIN-RELATED"/>
    <property type="match status" value="1"/>
</dbReference>
<comment type="caution">
    <text evidence="2">The sequence shown here is derived from an EMBL/GenBank/DDBJ whole genome shotgun (WGS) entry which is preliminary data.</text>
</comment>
<reference evidence="2 3" key="1">
    <citation type="journal article" date="2024" name="IMA Fungus">
        <title>IMA Genome - F19 : A genome assembly and annotation guide to empower mycologists, including annotated draft genome sequences of Ceratocystis pirilliformis, Diaporthe australafricana, Fusarium ophioides, Paecilomyces lecythidis, and Sporothrix stenoceras.</title>
        <authorList>
            <person name="Aylward J."/>
            <person name="Wilson A.M."/>
            <person name="Visagie C.M."/>
            <person name="Spraker J."/>
            <person name="Barnes I."/>
            <person name="Buitendag C."/>
            <person name="Ceriani C."/>
            <person name="Del Mar Angel L."/>
            <person name="du Plessis D."/>
            <person name="Fuchs T."/>
            <person name="Gasser K."/>
            <person name="Kramer D."/>
            <person name="Li W."/>
            <person name="Munsamy K."/>
            <person name="Piso A."/>
            <person name="Price J.L."/>
            <person name="Sonnekus B."/>
            <person name="Thomas C."/>
            <person name="van der Nest A."/>
            <person name="van Dijk A."/>
            <person name="van Heerden A."/>
            <person name="van Vuuren N."/>
            <person name="Yilmaz N."/>
            <person name="Duong T.A."/>
            <person name="van der Merwe N.A."/>
            <person name="Wingfield M.J."/>
            <person name="Wingfield B.D."/>
        </authorList>
    </citation>
    <scope>NUCLEOTIDE SEQUENCE [LARGE SCALE GENOMIC DNA]</scope>
    <source>
        <strain evidence="2 3">CMW 18300</strain>
    </source>
</reference>
<name>A0ABR3W5L4_9PEZI</name>
<feature type="signal peptide" evidence="1">
    <location>
        <begin position="1"/>
        <end position="18"/>
    </location>
</feature>
<organism evidence="2 3">
    <name type="scientific">Diaporthe australafricana</name>
    <dbReference type="NCBI Taxonomy" id="127596"/>
    <lineage>
        <taxon>Eukaryota</taxon>
        <taxon>Fungi</taxon>
        <taxon>Dikarya</taxon>
        <taxon>Ascomycota</taxon>
        <taxon>Pezizomycotina</taxon>
        <taxon>Sordariomycetes</taxon>
        <taxon>Sordariomycetidae</taxon>
        <taxon>Diaporthales</taxon>
        <taxon>Diaporthaceae</taxon>
        <taxon>Diaporthe</taxon>
    </lineage>
</organism>
<protein>
    <submittedName>
        <fullName evidence="2">Uncharacterized protein</fullName>
    </submittedName>
</protein>
<dbReference type="PANTHER" id="PTHR35605:SF1">
    <property type="entry name" value="ECP2 EFFECTOR PROTEIN DOMAIN-CONTAINING PROTEIN-RELATED"/>
    <property type="match status" value="1"/>
</dbReference>
<keyword evidence="3" id="KW-1185">Reference proteome</keyword>
<evidence type="ECO:0000256" key="1">
    <source>
        <dbReference type="SAM" id="SignalP"/>
    </source>
</evidence>
<dbReference type="Proteomes" id="UP001583177">
    <property type="component" value="Unassembled WGS sequence"/>
</dbReference>
<gene>
    <name evidence="2" type="ORF">Daus18300_011643</name>
</gene>
<accession>A0ABR3W5L4</accession>
<proteinExistence type="predicted"/>